<feature type="domain" description="FAR1" evidence="2">
    <location>
        <begin position="114"/>
        <end position="214"/>
    </location>
</feature>
<feature type="region of interest" description="Disordered" evidence="1">
    <location>
        <begin position="63"/>
        <end position="84"/>
    </location>
</feature>
<evidence type="ECO:0000313" key="3">
    <source>
        <dbReference type="EnsemblPlants" id="AUR62041272-RA:cds"/>
    </source>
</evidence>
<dbReference type="EnsemblPlants" id="AUR62041272-RA">
    <property type="protein sequence ID" value="AUR62041272-RA:cds"/>
    <property type="gene ID" value="AUR62041272"/>
</dbReference>
<dbReference type="Proteomes" id="UP000596660">
    <property type="component" value="Unplaced"/>
</dbReference>
<dbReference type="AlphaFoldDB" id="A0A803N6D4"/>
<feature type="compositionally biased region" description="Basic and acidic residues" evidence="1">
    <location>
        <begin position="444"/>
        <end position="460"/>
    </location>
</feature>
<organism evidence="3 4">
    <name type="scientific">Chenopodium quinoa</name>
    <name type="common">Quinoa</name>
    <dbReference type="NCBI Taxonomy" id="63459"/>
    <lineage>
        <taxon>Eukaryota</taxon>
        <taxon>Viridiplantae</taxon>
        <taxon>Streptophyta</taxon>
        <taxon>Embryophyta</taxon>
        <taxon>Tracheophyta</taxon>
        <taxon>Spermatophyta</taxon>
        <taxon>Magnoliopsida</taxon>
        <taxon>eudicotyledons</taxon>
        <taxon>Gunneridae</taxon>
        <taxon>Pentapetalae</taxon>
        <taxon>Caryophyllales</taxon>
        <taxon>Chenopodiaceae</taxon>
        <taxon>Chenopodioideae</taxon>
        <taxon>Atripliceae</taxon>
        <taxon>Chenopodium</taxon>
    </lineage>
</organism>
<dbReference type="Pfam" id="PF03101">
    <property type="entry name" value="FAR1"/>
    <property type="match status" value="1"/>
</dbReference>
<evidence type="ECO:0000259" key="2">
    <source>
        <dbReference type="Pfam" id="PF03101"/>
    </source>
</evidence>
<sequence length="619" mass="69408">MYNIFQIRSELGPVAFPSIAFAYRGGVEDSQPERWEISWPPRFDSLIWNGMLPLIKYDGEGAGDSGDSRSIDEARGEGGGEGNGGGDLVDMRFLNVDPPKIGMIFDLWQEIDVYFNAYGKQQSFGVVSGQSAYKHFKDGSKIKRAVTWKCDCVGKPDTRRKVGGKRISRELEGEPIAPKKSKKKCGCEAMVYGRLNSNGKWELRKVCLSHSHLFSPSKSMLVTKYRLEELKKVSYVRCALHFGNDVGLPNAKLHRWLASQRNGYENVVFTIKDLNNLRLEDGNSAVFLRGLVTDFKFEEIFRNVYTDSKFIEVQRECMRLMYCTGSSMHEISPGYFDHLIKDRVYVWVEFEKKEKPINKWRTYYGLYYSEDQRVEFARGVVYEADGVESGPLIQPEPPEPNPVTIKDPHSKRGPGCVQSCQFVTTVKEDRRQKEERRKKYAAKKARDERARNKAAAKENTDECVVETPQSPHTFTNSIQITEDTVGNDIMDMPPPSNVPPNQFVGGDVDKEGYEDDEPGCGVAHVNVSFANDFGSSQYTKWIHIHKKILCPKLVEHGYHGVGLSGGVIALWDSKSVTCKSMFVGMQGGTIQGTGTIEALDNAGPSSAGSSSVSPTSRRL</sequence>
<feature type="region of interest" description="Disordered" evidence="1">
    <location>
        <begin position="600"/>
        <end position="619"/>
    </location>
</feature>
<reference evidence="3" key="2">
    <citation type="submission" date="2021-03" db="UniProtKB">
        <authorList>
            <consortium name="EnsemblPlants"/>
        </authorList>
    </citation>
    <scope>IDENTIFICATION</scope>
</reference>
<feature type="region of interest" description="Disordered" evidence="1">
    <location>
        <begin position="388"/>
        <end position="416"/>
    </location>
</feature>
<dbReference type="PANTHER" id="PTHR47718">
    <property type="entry name" value="OS01G0519700 PROTEIN"/>
    <property type="match status" value="1"/>
</dbReference>
<evidence type="ECO:0000313" key="4">
    <source>
        <dbReference type="Proteomes" id="UP000596660"/>
    </source>
</evidence>
<name>A0A803N6D4_CHEQI</name>
<protein>
    <recommendedName>
        <fullName evidence="2">FAR1 domain-containing protein</fullName>
    </recommendedName>
</protein>
<keyword evidence="4" id="KW-1185">Reference proteome</keyword>
<feature type="region of interest" description="Disordered" evidence="1">
    <location>
        <begin position="429"/>
        <end position="470"/>
    </location>
</feature>
<accession>A0A803N6D4</accession>
<feature type="compositionally biased region" description="Basic and acidic residues" evidence="1">
    <location>
        <begin position="66"/>
        <end position="78"/>
    </location>
</feature>
<dbReference type="PANTHER" id="PTHR47718:SF13">
    <property type="entry name" value="OS09G0290500 PROTEIN"/>
    <property type="match status" value="1"/>
</dbReference>
<reference evidence="3" key="1">
    <citation type="journal article" date="2017" name="Nature">
        <title>The genome of Chenopodium quinoa.</title>
        <authorList>
            <person name="Jarvis D.E."/>
            <person name="Ho Y.S."/>
            <person name="Lightfoot D.J."/>
            <person name="Schmoeckel S.M."/>
            <person name="Li B."/>
            <person name="Borm T.J.A."/>
            <person name="Ohyanagi H."/>
            <person name="Mineta K."/>
            <person name="Michell C.T."/>
            <person name="Saber N."/>
            <person name="Kharbatia N.M."/>
            <person name="Rupper R.R."/>
            <person name="Sharp A.R."/>
            <person name="Dally N."/>
            <person name="Boughton B.A."/>
            <person name="Woo Y.H."/>
            <person name="Gao G."/>
            <person name="Schijlen E.G.W.M."/>
            <person name="Guo X."/>
            <person name="Momin A.A."/>
            <person name="Negrao S."/>
            <person name="Al-Babili S."/>
            <person name="Gehring C."/>
            <person name="Roessner U."/>
            <person name="Jung C."/>
            <person name="Murphy K."/>
            <person name="Arold S.T."/>
            <person name="Gojobori T."/>
            <person name="van der Linden C.G."/>
            <person name="van Loo E.N."/>
            <person name="Jellen E.N."/>
            <person name="Maughan P.J."/>
            <person name="Tester M."/>
        </authorList>
    </citation>
    <scope>NUCLEOTIDE SEQUENCE [LARGE SCALE GENOMIC DNA]</scope>
    <source>
        <strain evidence="3">cv. PI 614886</strain>
    </source>
</reference>
<proteinExistence type="predicted"/>
<evidence type="ECO:0000256" key="1">
    <source>
        <dbReference type="SAM" id="MobiDB-lite"/>
    </source>
</evidence>
<dbReference type="InterPro" id="IPR004330">
    <property type="entry name" value="FAR1_DNA_bnd_dom"/>
</dbReference>
<dbReference type="Gramene" id="AUR62041272-RA">
    <property type="protein sequence ID" value="AUR62041272-RA:cds"/>
    <property type="gene ID" value="AUR62041272"/>
</dbReference>